<dbReference type="EMBL" id="BK059109">
    <property type="protein sequence ID" value="DAE31575.1"/>
    <property type="molecule type" value="Genomic_DNA"/>
</dbReference>
<protein>
    <submittedName>
        <fullName evidence="1">Uncharacterized protein</fullName>
    </submittedName>
</protein>
<reference evidence="1" key="1">
    <citation type="journal article" date="2021" name="Proc. Natl. Acad. Sci. U.S.A.">
        <title>A Catalog of Tens of Thousands of Viruses from Human Metagenomes Reveals Hidden Associations with Chronic Diseases.</title>
        <authorList>
            <person name="Tisza M.J."/>
            <person name="Buck C.B."/>
        </authorList>
    </citation>
    <scope>NUCLEOTIDE SEQUENCE</scope>
    <source>
        <strain evidence="1">CtBM815</strain>
    </source>
</reference>
<proteinExistence type="predicted"/>
<name>A0A8S5RJN1_9VIRU</name>
<accession>A0A8S5RJN1</accession>
<organism evidence="1">
    <name type="scientific">virus sp. ctBM815</name>
    <dbReference type="NCBI Taxonomy" id="2825806"/>
    <lineage>
        <taxon>Viruses</taxon>
    </lineage>
</organism>
<sequence length="42" mass="4447">MVIYPSLVSFSPDSLDSFSTILSNHSGLALISSASICLPNYV</sequence>
<evidence type="ECO:0000313" key="1">
    <source>
        <dbReference type="EMBL" id="DAE31575.1"/>
    </source>
</evidence>